<gene>
    <name evidence="2" type="ORF">Cvel_24718</name>
</gene>
<evidence type="ECO:0000256" key="1">
    <source>
        <dbReference type="SAM" id="MobiDB-lite"/>
    </source>
</evidence>
<feature type="compositionally biased region" description="Basic and acidic residues" evidence="1">
    <location>
        <begin position="25"/>
        <end position="37"/>
    </location>
</feature>
<dbReference type="AlphaFoldDB" id="A0A0G4H5C1"/>
<proteinExistence type="predicted"/>
<dbReference type="EMBL" id="CDMZ01001890">
    <property type="protein sequence ID" value="CEM38912.1"/>
    <property type="molecule type" value="Genomic_DNA"/>
</dbReference>
<reference evidence="2" key="1">
    <citation type="submission" date="2014-11" db="EMBL/GenBank/DDBJ databases">
        <authorList>
            <person name="Otto D Thomas"/>
            <person name="Naeem Raeece"/>
        </authorList>
    </citation>
    <scope>NUCLEOTIDE SEQUENCE</scope>
</reference>
<sequence>MQVSVSGASESVGALSPGGSSDKCALGRERVPVREAEGVEEEGQTASQGSSGDIRRRRVSGTEVEDAEEAPVVSLTAAAPSKRKHVSETIPGLTLSGEGGGRGGKAGDGASS</sequence>
<feature type="compositionally biased region" description="Low complexity" evidence="1">
    <location>
        <begin position="1"/>
        <end position="15"/>
    </location>
</feature>
<name>A0A0G4H5C1_9ALVE</name>
<protein>
    <submittedName>
        <fullName evidence="2">Uncharacterized protein</fullName>
    </submittedName>
</protein>
<accession>A0A0G4H5C1</accession>
<dbReference type="VEuPathDB" id="CryptoDB:Cvel_24718"/>
<evidence type="ECO:0000313" key="2">
    <source>
        <dbReference type="EMBL" id="CEM38912.1"/>
    </source>
</evidence>
<feature type="compositionally biased region" description="Gly residues" evidence="1">
    <location>
        <begin position="97"/>
        <end position="112"/>
    </location>
</feature>
<feature type="region of interest" description="Disordered" evidence="1">
    <location>
        <begin position="1"/>
        <end position="112"/>
    </location>
</feature>
<organism evidence="2">
    <name type="scientific">Chromera velia CCMP2878</name>
    <dbReference type="NCBI Taxonomy" id="1169474"/>
    <lineage>
        <taxon>Eukaryota</taxon>
        <taxon>Sar</taxon>
        <taxon>Alveolata</taxon>
        <taxon>Colpodellida</taxon>
        <taxon>Chromeraceae</taxon>
        <taxon>Chromera</taxon>
    </lineage>
</organism>